<sequence>MSVTQSTGTRLSAMFPGLRAKRWRQSSGVFDKRAVTSVSTLHRGSELAREDVIRGLQIGGDAPLAATRLMPDALHIERNTQTAIQKLRAAAATLIAIRRSNRIIRLFSGTTASHTDPSMLTNVANVVQRLCALLYAGFSPIPVGKGRLQRRKNP</sequence>
<dbReference type="PATRIC" id="fig|317.174.peg.1451"/>
<organism evidence="1 2">
    <name type="scientific">Pseudomonas syringae</name>
    <dbReference type="NCBI Taxonomy" id="317"/>
    <lineage>
        <taxon>Bacteria</taxon>
        <taxon>Pseudomonadati</taxon>
        <taxon>Pseudomonadota</taxon>
        <taxon>Gammaproteobacteria</taxon>
        <taxon>Pseudomonadales</taxon>
        <taxon>Pseudomonadaceae</taxon>
        <taxon>Pseudomonas</taxon>
    </lineage>
</organism>
<dbReference type="EMBL" id="JPQT01000095">
    <property type="protein sequence ID" value="KFE52900.1"/>
    <property type="molecule type" value="Genomic_DNA"/>
</dbReference>
<evidence type="ECO:0000313" key="2">
    <source>
        <dbReference type="Proteomes" id="UP000028643"/>
    </source>
</evidence>
<dbReference type="RefSeq" id="WP_047573239.1">
    <property type="nucleotide sequence ID" value="NZ_JPQT01000095.1"/>
</dbReference>
<name>A0A085VBT7_PSESX</name>
<dbReference type="Proteomes" id="UP000028643">
    <property type="component" value="Unassembled WGS sequence"/>
</dbReference>
<comment type="caution">
    <text evidence="1">The sequence shown here is derived from an EMBL/GenBank/DDBJ whole genome shotgun (WGS) entry which is preliminary data.</text>
</comment>
<evidence type="ECO:0000313" key="1">
    <source>
        <dbReference type="EMBL" id="KFE52900.1"/>
    </source>
</evidence>
<accession>A0A085VBT7</accession>
<gene>
    <name evidence="1" type="ORF">IV02_07125</name>
</gene>
<reference evidence="1 2" key="1">
    <citation type="submission" date="2014-07" db="EMBL/GenBank/DDBJ databases">
        <title>Draft Genome Sequences of Environmental Pseudomonas syringae strains.</title>
        <authorList>
            <person name="Baltrus D.A."/>
            <person name="Berge O."/>
            <person name="Morris C."/>
        </authorList>
    </citation>
    <scope>NUCLEOTIDE SEQUENCE [LARGE SCALE GENOMIC DNA]</scope>
    <source>
        <strain evidence="1 2">CEB003</strain>
    </source>
</reference>
<protein>
    <submittedName>
        <fullName evidence="1">Uncharacterized protein</fullName>
    </submittedName>
</protein>
<dbReference type="AlphaFoldDB" id="A0A085VBT7"/>
<proteinExistence type="predicted"/>